<organism evidence="1 2">
    <name type="scientific">Salix purpurea</name>
    <name type="common">Purple osier willow</name>
    <dbReference type="NCBI Taxonomy" id="77065"/>
    <lineage>
        <taxon>Eukaryota</taxon>
        <taxon>Viridiplantae</taxon>
        <taxon>Streptophyta</taxon>
        <taxon>Embryophyta</taxon>
        <taxon>Tracheophyta</taxon>
        <taxon>Spermatophyta</taxon>
        <taxon>Magnoliopsida</taxon>
        <taxon>eudicotyledons</taxon>
        <taxon>Gunneridae</taxon>
        <taxon>Pentapetalae</taxon>
        <taxon>rosids</taxon>
        <taxon>fabids</taxon>
        <taxon>Malpighiales</taxon>
        <taxon>Salicaceae</taxon>
        <taxon>Saliceae</taxon>
        <taxon>Salix</taxon>
    </lineage>
</organism>
<dbReference type="Gene3D" id="3.80.10.10">
    <property type="entry name" value="Ribonuclease Inhibitor"/>
    <property type="match status" value="1"/>
</dbReference>
<dbReference type="Proteomes" id="UP001151532">
    <property type="component" value="Chromosome 5"/>
</dbReference>
<evidence type="ECO:0000313" key="1">
    <source>
        <dbReference type="EMBL" id="KAJ6775538.1"/>
    </source>
</evidence>
<dbReference type="SUPFAM" id="SSF52047">
    <property type="entry name" value="RNI-like"/>
    <property type="match status" value="1"/>
</dbReference>
<dbReference type="InterPro" id="IPR032675">
    <property type="entry name" value="LRR_dom_sf"/>
</dbReference>
<proteinExistence type="predicted"/>
<dbReference type="OrthoDB" id="999794at2759"/>
<dbReference type="AlphaFoldDB" id="A0A9Q0X0E8"/>
<protein>
    <submittedName>
        <fullName evidence="1">Uncharacterized protein</fullName>
    </submittedName>
</protein>
<accession>A0A9Q0X0E8</accession>
<reference evidence="1" key="2">
    <citation type="journal article" date="2023" name="Int. J. Mol. Sci.">
        <title>De Novo Assembly and Annotation of 11 Diverse Shrub Willow (Salix) Genomes Reveals Novel Gene Organization in Sex-Linked Regions.</title>
        <authorList>
            <person name="Hyden B."/>
            <person name="Feng K."/>
            <person name="Yates T.B."/>
            <person name="Jawdy S."/>
            <person name="Cereghino C."/>
            <person name="Smart L.B."/>
            <person name="Muchero W."/>
        </authorList>
    </citation>
    <scope>NUCLEOTIDE SEQUENCE</scope>
    <source>
        <tissue evidence="1">Shoot tip</tissue>
    </source>
</reference>
<evidence type="ECO:0000313" key="2">
    <source>
        <dbReference type="Proteomes" id="UP001151532"/>
    </source>
</evidence>
<keyword evidence="2" id="KW-1185">Reference proteome</keyword>
<dbReference type="EMBL" id="JAPFFK010000002">
    <property type="protein sequence ID" value="KAJ6775538.1"/>
    <property type="molecule type" value="Genomic_DNA"/>
</dbReference>
<reference evidence="1" key="1">
    <citation type="submission" date="2022-11" db="EMBL/GenBank/DDBJ databases">
        <authorList>
            <person name="Hyden B.L."/>
            <person name="Feng K."/>
            <person name="Yates T."/>
            <person name="Jawdy S."/>
            <person name="Smart L.B."/>
            <person name="Muchero W."/>
        </authorList>
    </citation>
    <scope>NUCLEOTIDE SEQUENCE</scope>
    <source>
        <tissue evidence="1">Shoot tip</tissue>
    </source>
</reference>
<name>A0A9Q0X0E8_SALPP</name>
<comment type="caution">
    <text evidence="1">The sequence shown here is derived from an EMBL/GenBank/DDBJ whole genome shotgun (WGS) entry which is preliminary data.</text>
</comment>
<sequence length="101" mass="11063">MKSTNGLRKLEFLNLDSIDFKENILLESLGGLPTLKTLIARESTFEGKHFGKGLCNSTSLEEMFLDYSSLPASFLGNIGTTLKVLSLIVVDFHNTLPAQGN</sequence>
<gene>
    <name evidence="1" type="ORF">OIU79_018663</name>
</gene>